<dbReference type="InterPro" id="IPR036038">
    <property type="entry name" value="Aminotransferase-like"/>
</dbReference>
<dbReference type="InterPro" id="IPR001544">
    <property type="entry name" value="Aminotrans_IV"/>
</dbReference>
<keyword evidence="8" id="KW-0808">Transferase</keyword>
<comment type="similarity">
    <text evidence="2 6">Belongs to the class-IV pyridoxal-phosphate-dependent aminotransferase family.</text>
</comment>
<comment type="cofactor">
    <cofactor evidence="1 7">
        <name>pyridoxal 5'-phosphate</name>
        <dbReference type="ChEBI" id="CHEBI:597326"/>
    </cofactor>
</comment>
<dbReference type="InterPro" id="IPR043132">
    <property type="entry name" value="BCAT-like_C"/>
</dbReference>
<evidence type="ECO:0000256" key="3">
    <source>
        <dbReference type="ARBA" id="ARBA00014472"/>
    </source>
</evidence>
<dbReference type="PANTHER" id="PTHR42743">
    <property type="entry name" value="AMINO-ACID AMINOTRANSFERASE"/>
    <property type="match status" value="1"/>
</dbReference>
<proteinExistence type="inferred from homology"/>
<dbReference type="PROSITE" id="PS00770">
    <property type="entry name" value="AA_TRANSFER_CLASS_4"/>
    <property type="match status" value="1"/>
</dbReference>
<dbReference type="EMBL" id="JARGYT010000015">
    <property type="protein sequence ID" value="MDZ5762005.1"/>
    <property type="molecule type" value="Genomic_DNA"/>
</dbReference>
<dbReference type="InterPro" id="IPR018300">
    <property type="entry name" value="Aminotrans_IV_CS"/>
</dbReference>
<dbReference type="SUPFAM" id="SSF56752">
    <property type="entry name" value="D-aminoacid aminotransferase-like PLP-dependent enzymes"/>
    <property type="match status" value="1"/>
</dbReference>
<dbReference type="RefSeq" id="WP_322497498.1">
    <property type="nucleotide sequence ID" value="NZ_JARGYT010000015.1"/>
</dbReference>
<dbReference type="InterPro" id="IPR050571">
    <property type="entry name" value="Class-IV_PLP-Dep_Aminotrnsfr"/>
</dbReference>
<sequence length="289" mass="33173">MASEYGKNVWWNGSFMDLQDAKVSIATHSLHYGGAIFEGVRIYNSKPFLLKEHIDRLFISAEVMRYNMKYNKEEICEAAIKLIDLEGFKDGYIRPIIWLGDEDMKIMGQDSTLHTAIMTCKILEKSDINDDSLKLSVSRWKRAPLNCLPYSSKAAGLYMMYSLIKREAQIDGFDDSIILDENDNITEATTSNFFAISDKELLTPKKDTILSGITRSKVIEAASYLGIKCREIDIRIDQLRNCDFAFLTGTAIEIKKIKEIKHVERGVTYQFSNENEIFNLVRELYKKLI</sequence>
<dbReference type="PANTHER" id="PTHR42743:SF5">
    <property type="entry name" value="AMINODEOXYCHORISMATE LYASE"/>
    <property type="match status" value="1"/>
</dbReference>
<comment type="pathway">
    <text evidence="5">Amino-acid biosynthesis.</text>
</comment>
<evidence type="ECO:0000256" key="4">
    <source>
        <dbReference type="ARBA" id="ARBA00022898"/>
    </source>
</evidence>
<protein>
    <recommendedName>
        <fullName evidence="3">Probable branched-chain-amino-acid aminotransferase</fullName>
    </recommendedName>
</protein>
<evidence type="ECO:0000256" key="7">
    <source>
        <dbReference type="RuleBase" id="RU004516"/>
    </source>
</evidence>
<evidence type="ECO:0000313" key="9">
    <source>
        <dbReference type="Proteomes" id="UP001293791"/>
    </source>
</evidence>
<organism evidence="8 9">
    <name type="scientific">Candidatus Cyrtobacter comes</name>
    <dbReference type="NCBI Taxonomy" id="675776"/>
    <lineage>
        <taxon>Bacteria</taxon>
        <taxon>Pseudomonadati</taxon>
        <taxon>Pseudomonadota</taxon>
        <taxon>Alphaproteobacteria</taxon>
        <taxon>Rickettsiales</taxon>
        <taxon>Candidatus Midichloriaceae</taxon>
        <taxon>Candidatus Cyrtobacter</taxon>
    </lineage>
</organism>
<dbReference type="Gene3D" id="3.30.470.10">
    <property type="match status" value="1"/>
</dbReference>
<dbReference type="Gene3D" id="3.20.10.10">
    <property type="entry name" value="D-amino Acid Aminotransferase, subunit A, domain 2"/>
    <property type="match status" value="1"/>
</dbReference>
<dbReference type="GO" id="GO:0008483">
    <property type="term" value="F:transaminase activity"/>
    <property type="evidence" value="ECO:0007669"/>
    <property type="project" value="UniProtKB-KW"/>
</dbReference>
<reference evidence="8 9" key="1">
    <citation type="submission" date="2023-02" db="EMBL/GenBank/DDBJ databases">
        <title>Host association and intracellularity evolved multiple times independently in the Rickettsiales.</title>
        <authorList>
            <person name="Castelli M."/>
            <person name="Nardi T."/>
            <person name="Gammuto L."/>
            <person name="Bellinzona G."/>
            <person name="Sabaneyeva E."/>
            <person name="Potekhin A."/>
            <person name="Serra V."/>
            <person name="Petroni G."/>
            <person name="Sassera D."/>
        </authorList>
    </citation>
    <scope>NUCLEOTIDE SEQUENCE [LARGE SCALE GENOMIC DNA]</scope>
    <source>
        <strain evidence="8 9">BOD18</strain>
    </source>
</reference>
<dbReference type="CDD" id="cd00449">
    <property type="entry name" value="PLPDE_IV"/>
    <property type="match status" value="1"/>
</dbReference>
<keyword evidence="4 7" id="KW-0663">Pyridoxal phosphate</keyword>
<keyword evidence="9" id="KW-1185">Reference proteome</keyword>
<dbReference type="Proteomes" id="UP001293791">
    <property type="component" value="Unassembled WGS sequence"/>
</dbReference>
<keyword evidence="8" id="KW-0032">Aminotransferase</keyword>
<evidence type="ECO:0000256" key="1">
    <source>
        <dbReference type="ARBA" id="ARBA00001933"/>
    </source>
</evidence>
<dbReference type="InterPro" id="IPR043131">
    <property type="entry name" value="BCAT-like_N"/>
</dbReference>
<accession>A0ABU5L7X6</accession>
<evidence type="ECO:0000313" key="8">
    <source>
        <dbReference type="EMBL" id="MDZ5762005.1"/>
    </source>
</evidence>
<name>A0ABU5L7X6_9RICK</name>
<comment type="caution">
    <text evidence="8">The sequence shown here is derived from an EMBL/GenBank/DDBJ whole genome shotgun (WGS) entry which is preliminary data.</text>
</comment>
<evidence type="ECO:0000256" key="6">
    <source>
        <dbReference type="RuleBase" id="RU004106"/>
    </source>
</evidence>
<dbReference type="Pfam" id="PF01063">
    <property type="entry name" value="Aminotran_4"/>
    <property type="match status" value="1"/>
</dbReference>
<evidence type="ECO:0000256" key="2">
    <source>
        <dbReference type="ARBA" id="ARBA00009320"/>
    </source>
</evidence>
<gene>
    <name evidence="8" type="ORF">Cyrtocomes_00371</name>
</gene>
<evidence type="ECO:0000256" key="5">
    <source>
        <dbReference type="ARBA" id="ARBA00029440"/>
    </source>
</evidence>